<accession>A0ABP0YX65</accession>
<keyword evidence="1" id="KW-1133">Transmembrane helix</keyword>
<dbReference type="EMBL" id="OZ021741">
    <property type="protein sequence ID" value="CAK9325124.1"/>
    <property type="molecule type" value="Genomic_DNA"/>
</dbReference>
<protein>
    <submittedName>
        <fullName evidence="2">Uncharacterized protein</fullName>
    </submittedName>
</protein>
<organism evidence="2 3">
    <name type="scientific">Citrullus colocynthis</name>
    <name type="common">colocynth</name>
    <dbReference type="NCBI Taxonomy" id="252529"/>
    <lineage>
        <taxon>Eukaryota</taxon>
        <taxon>Viridiplantae</taxon>
        <taxon>Streptophyta</taxon>
        <taxon>Embryophyta</taxon>
        <taxon>Tracheophyta</taxon>
        <taxon>Spermatophyta</taxon>
        <taxon>Magnoliopsida</taxon>
        <taxon>eudicotyledons</taxon>
        <taxon>Gunneridae</taxon>
        <taxon>Pentapetalae</taxon>
        <taxon>rosids</taxon>
        <taxon>fabids</taxon>
        <taxon>Cucurbitales</taxon>
        <taxon>Cucurbitaceae</taxon>
        <taxon>Benincaseae</taxon>
        <taxon>Citrullus</taxon>
    </lineage>
</organism>
<feature type="transmembrane region" description="Helical" evidence="1">
    <location>
        <begin position="30"/>
        <end position="51"/>
    </location>
</feature>
<reference evidence="2 3" key="1">
    <citation type="submission" date="2024-03" db="EMBL/GenBank/DDBJ databases">
        <authorList>
            <person name="Gkanogiannis A."/>
            <person name="Becerra Lopez-Lavalle L."/>
        </authorList>
    </citation>
    <scope>NUCLEOTIDE SEQUENCE [LARGE SCALE GENOMIC DNA]</scope>
</reference>
<gene>
    <name evidence="2" type="ORF">CITCOLO1_LOCUS17377</name>
</gene>
<evidence type="ECO:0000256" key="1">
    <source>
        <dbReference type="SAM" id="Phobius"/>
    </source>
</evidence>
<sequence>MFEVLRTCLRTSKISWVEFVKESAYKNRRYARFCSCSTLLCVILSAFNAFFNEVEPHMNFLMLSNSLQEVSDEKQENPLTHLCFLQNLNFNGTHGEKPLIGQTIYINSSSQELGEEEKTAFSSSREEPKPSRKFLIKNCIKLGSGDVNIKVLPKFQTRVDLIGSEIRKSSGAKYSVCLDKLKVALICNPSGLLNPWGRS</sequence>
<proteinExistence type="predicted"/>
<keyword evidence="1" id="KW-0812">Transmembrane</keyword>
<dbReference type="Proteomes" id="UP001642487">
    <property type="component" value="Chromosome 7"/>
</dbReference>
<evidence type="ECO:0000313" key="3">
    <source>
        <dbReference type="Proteomes" id="UP001642487"/>
    </source>
</evidence>
<evidence type="ECO:0000313" key="2">
    <source>
        <dbReference type="EMBL" id="CAK9325124.1"/>
    </source>
</evidence>
<keyword evidence="3" id="KW-1185">Reference proteome</keyword>
<name>A0ABP0YX65_9ROSI</name>
<keyword evidence="1" id="KW-0472">Membrane</keyword>